<dbReference type="PRINTS" id="PR00455">
    <property type="entry name" value="HTHTETR"/>
</dbReference>
<dbReference type="Pfam" id="PF00440">
    <property type="entry name" value="TetR_N"/>
    <property type="match status" value="1"/>
</dbReference>
<dbReference type="PROSITE" id="PS50977">
    <property type="entry name" value="HTH_TETR_2"/>
    <property type="match status" value="1"/>
</dbReference>
<sequence length="217" mass="23218">MRADAKKNHDHLLAVARDVVTEHGADASMRDIARRADVGLATLLRHFPTREALFDALLRTNADALTQQATELETSRPPDEALVSWFREAVGFTQTYSGVCDLMASAHADPDSALHASSAALHAAGARLLRRAQAEGTARADMDGEDLFALMSALSWLAGQPSFASRADRLFHIVASAILANPSSSECRVGRSESLPSSGEALSSQADRVDPSALKRQ</sequence>
<proteinExistence type="predicted"/>
<evidence type="ECO:0000313" key="8">
    <source>
        <dbReference type="Proteomes" id="UP000425817"/>
    </source>
</evidence>
<dbReference type="AlphaFoldDB" id="A0A6I6HIZ6"/>
<dbReference type="InterPro" id="IPR001647">
    <property type="entry name" value="HTH_TetR"/>
</dbReference>
<dbReference type="InterPro" id="IPR036271">
    <property type="entry name" value="Tet_transcr_reg_TetR-rel_C_sf"/>
</dbReference>
<dbReference type="GO" id="GO:0003700">
    <property type="term" value="F:DNA-binding transcription factor activity"/>
    <property type="evidence" value="ECO:0007669"/>
    <property type="project" value="TreeGrafter"/>
</dbReference>
<feature type="compositionally biased region" description="Polar residues" evidence="5">
    <location>
        <begin position="194"/>
        <end position="206"/>
    </location>
</feature>
<keyword evidence="1" id="KW-0805">Transcription regulation</keyword>
<dbReference type="SUPFAM" id="SSF48498">
    <property type="entry name" value="Tetracyclin repressor-like, C-terminal domain"/>
    <property type="match status" value="1"/>
</dbReference>
<name>A0A6I6HIZ6_VARPD</name>
<dbReference type="Gene3D" id="1.10.357.10">
    <property type="entry name" value="Tetracycline Repressor, domain 2"/>
    <property type="match status" value="1"/>
</dbReference>
<dbReference type="PANTHER" id="PTHR30055">
    <property type="entry name" value="HTH-TYPE TRANSCRIPTIONAL REGULATOR RUTR"/>
    <property type="match status" value="1"/>
</dbReference>
<keyword evidence="3" id="KW-0804">Transcription</keyword>
<reference evidence="7 8" key="1">
    <citation type="submission" date="2019-12" db="EMBL/GenBank/DDBJ databases">
        <title>Hybrid Genome Assemblies of two High G+C Isolates from Undergraduate Microbiology Courses.</title>
        <authorList>
            <person name="Ne Ville C.J."/>
            <person name="Enright D."/>
            <person name="Hernandez I."/>
            <person name="Dodsworth J."/>
            <person name="Orwin P.M."/>
        </authorList>
    </citation>
    <scope>NUCLEOTIDE SEQUENCE [LARGE SCALE GENOMIC DNA]</scope>
    <source>
        <strain evidence="7 8">CSUSB</strain>
    </source>
</reference>
<evidence type="ECO:0000256" key="1">
    <source>
        <dbReference type="ARBA" id="ARBA00023015"/>
    </source>
</evidence>
<dbReference type="OrthoDB" id="6860332at2"/>
<dbReference type="InterPro" id="IPR050109">
    <property type="entry name" value="HTH-type_TetR-like_transc_reg"/>
</dbReference>
<dbReference type="Proteomes" id="UP000425817">
    <property type="component" value="Chromosome"/>
</dbReference>
<accession>A0A6I6HIZ6</accession>
<keyword evidence="2 4" id="KW-0238">DNA-binding</keyword>
<evidence type="ECO:0000256" key="4">
    <source>
        <dbReference type="PROSITE-ProRule" id="PRU00335"/>
    </source>
</evidence>
<dbReference type="InterPro" id="IPR009057">
    <property type="entry name" value="Homeodomain-like_sf"/>
</dbReference>
<dbReference type="RefSeq" id="WP_157613845.1">
    <property type="nucleotide sequence ID" value="NZ_CP046622.1"/>
</dbReference>
<feature type="domain" description="HTH tetR-type" evidence="6">
    <location>
        <begin position="6"/>
        <end position="65"/>
    </location>
</feature>
<dbReference type="Pfam" id="PF21597">
    <property type="entry name" value="TetR_C_43"/>
    <property type="match status" value="1"/>
</dbReference>
<evidence type="ECO:0000256" key="3">
    <source>
        <dbReference type="ARBA" id="ARBA00023163"/>
    </source>
</evidence>
<dbReference type="PANTHER" id="PTHR30055:SF234">
    <property type="entry name" value="HTH-TYPE TRANSCRIPTIONAL REGULATOR BETI"/>
    <property type="match status" value="1"/>
</dbReference>
<dbReference type="EMBL" id="CP046622">
    <property type="protein sequence ID" value="QGW82507.1"/>
    <property type="molecule type" value="Genomic_DNA"/>
</dbReference>
<protein>
    <submittedName>
        <fullName evidence="7">TetR family transcriptional regulator</fullName>
    </submittedName>
</protein>
<evidence type="ECO:0000256" key="5">
    <source>
        <dbReference type="SAM" id="MobiDB-lite"/>
    </source>
</evidence>
<dbReference type="GO" id="GO:0000976">
    <property type="term" value="F:transcription cis-regulatory region binding"/>
    <property type="evidence" value="ECO:0007669"/>
    <property type="project" value="TreeGrafter"/>
</dbReference>
<dbReference type="SUPFAM" id="SSF46689">
    <property type="entry name" value="Homeodomain-like"/>
    <property type="match status" value="1"/>
</dbReference>
<feature type="DNA-binding region" description="H-T-H motif" evidence="4">
    <location>
        <begin position="28"/>
        <end position="47"/>
    </location>
</feature>
<organism evidence="7 8">
    <name type="scientific">Variovorax paradoxus</name>
    <dbReference type="NCBI Taxonomy" id="34073"/>
    <lineage>
        <taxon>Bacteria</taxon>
        <taxon>Pseudomonadati</taxon>
        <taxon>Pseudomonadota</taxon>
        <taxon>Betaproteobacteria</taxon>
        <taxon>Burkholderiales</taxon>
        <taxon>Comamonadaceae</taxon>
        <taxon>Variovorax</taxon>
    </lineage>
</organism>
<evidence type="ECO:0000313" key="7">
    <source>
        <dbReference type="EMBL" id="QGW82507.1"/>
    </source>
</evidence>
<feature type="region of interest" description="Disordered" evidence="5">
    <location>
        <begin position="186"/>
        <end position="217"/>
    </location>
</feature>
<gene>
    <name evidence="7" type="ORF">GOQ09_13345</name>
</gene>
<evidence type="ECO:0000259" key="6">
    <source>
        <dbReference type="PROSITE" id="PS50977"/>
    </source>
</evidence>
<dbReference type="InterPro" id="IPR049445">
    <property type="entry name" value="TetR_SbtR-like_C"/>
</dbReference>
<evidence type="ECO:0000256" key="2">
    <source>
        <dbReference type="ARBA" id="ARBA00023125"/>
    </source>
</evidence>